<evidence type="ECO:0000313" key="1">
    <source>
        <dbReference type="EMBL" id="KKM46985.1"/>
    </source>
</evidence>
<sequence length="142" mass="15876">MDDEEDQGVTDKQQLEALLPTTIVEAIPKYPNAELRGQDWLINIFCNWIRKTPWGTVTGNDDQPVFEAGFLSLLGRTIVSVECTDDAYDPIFTLDDGTTFQIIAEKDGDPWDLCGPNGIDVEGPGPGVHDDFMQDKWNFLPE</sequence>
<protein>
    <submittedName>
        <fullName evidence="1">Uncharacterized protein</fullName>
    </submittedName>
</protein>
<keyword evidence="3" id="KW-1185">Reference proteome</keyword>
<dbReference type="KEGG" id="rtx:TI83_08540"/>
<gene>
    <name evidence="2" type="ORF">C5C51_08365</name>
    <name evidence="1" type="ORF">VT73_01680</name>
</gene>
<dbReference type="OrthoDB" id="5120496at2"/>
<accession>A0A0C5BF89</accession>
<dbReference type="KEGG" id="rtc:APU90_08540"/>
<reference evidence="2 4" key="2">
    <citation type="submission" date="2018-02" db="EMBL/GenBank/DDBJ databases">
        <title>Bacteriophage NCPPB3778 and a type I-E CRISPR drive the evolution of the US Biological Select Agent, Rathayibacter toxicus.</title>
        <authorList>
            <person name="Davis E.W.II."/>
            <person name="Tabima J.F."/>
            <person name="Weisberg A.J."/>
            <person name="Lopes L.D."/>
            <person name="Wiseman M.S."/>
            <person name="Wiseman M.S."/>
            <person name="Pupko T."/>
            <person name="Belcher M.S."/>
            <person name="Sechler A.J."/>
            <person name="Tancos M.A."/>
            <person name="Schroeder B.K."/>
            <person name="Murray T.D."/>
            <person name="Luster D.G."/>
            <person name="Schneider W.L."/>
            <person name="Rogers E."/>
            <person name="Andreote F.D."/>
            <person name="Grunwald N.J."/>
            <person name="Putnam M.L."/>
            <person name="Chang J.H."/>
        </authorList>
    </citation>
    <scope>NUCLEOTIDE SEQUENCE [LARGE SCALE GENOMIC DNA]</scope>
    <source>
        <strain evidence="2 4">FH99</strain>
    </source>
</reference>
<dbReference type="PATRIC" id="fig|145458.7.peg.1946"/>
<dbReference type="Proteomes" id="UP000237966">
    <property type="component" value="Unassembled WGS sequence"/>
</dbReference>
<evidence type="ECO:0000313" key="2">
    <source>
        <dbReference type="EMBL" id="PPI14561.1"/>
    </source>
</evidence>
<reference evidence="1 3" key="1">
    <citation type="submission" date="2015-04" db="EMBL/GenBank/DDBJ databases">
        <title>Draft genome sequence of Rathayibacter toxicus strain FH-142 (AKA 70134 or CS 32), a Western Australian isolate.</title>
        <authorList>
            <consortium name="Consortium for Microbial Forensics and Genomics (microFORGE)"/>
            <person name="Knight B.M."/>
            <person name="Roberts D.P."/>
            <person name="Lin D."/>
            <person name="Hari K."/>
            <person name="Fletcher J."/>
            <person name="Melcher U."/>
            <person name="Blagden T."/>
            <person name="Luster D.G."/>
            <person name="Sechler A.J."/>
            <person name="Schneider W.L."/>
            <person name="Winegar R.A."/>
        </authorList>
    </citation>
    <scope>NUCLEOTIDE SEQUENCE [LARGE SCALE GENOMIC DNA]</scope>
    <source>
        <strain evidence="1 3">FH142</strain>
    </source>
</reference>
<dbReference type="EMBL" id="PSWU01000012">
    <property type="protein sequence ID" value="PPI14561.1"/>
    <property type="molecule type" value="Genomic_DNA"/>
</dbReference>
<dbReference type="RefSeq" id="WP_027691706.1">
    <property type="nucleotide sequence ID" value="NZ_CP010848.1"/>
</dbReference>
<evidence type="ECO:0000313" key="4">
    <source>
        <dbReference type="Proteomes" id="UP000237966"/>
    </source>
</evidence>
<dbReference type="GeneID" id="93666643"/>
<dbReference type="AlphaFoldDB" id="A0A0C5BF89"/>
<proteinExistence type="predicted"/>
<dbReference type="EMBL" id="LBFI01000011">
    <property type="protein sequence ID" value="KKM46985.1"/>
    <property type="molecule type" value="Genomic_DNA"/>
</dbReference>
<dbReference type="eggNOG" id="ENOG5032H2R">
    <property type="taxonomic scope" value="Bacteria"/>
</dbReference>
<evidence type="ECO:0000313" key="3">
    <source>
        <dbReference type="Proteomes" id="UP000052979"/>
    </source>
</evidence>
<dbReference type="Proteomes" id="UP000052979">
    <property type="component" value="Unassembled WGS sequence"/>
</dbReference>
<comment type="caution">
    <text evidence="1">The sequence shown here is derived from an EMBL/GenBank/DDBJ whole genome shotgun (WGS) entry which is preliminary data.</text>
</comment>
<organism evidence="1 3">
    <name type="scientific">Rathayibacter toxicus</name>
    <dbReference type="NCBI Taxonomy" id="145458"/>
    <lineage>
        <taxon>Bacteria</taxon>
        <taxon>Bacillati</taxon>
        <taxon>Actinomycetota</taxon>
        <taxon>Actinomycetes</taxon>
        <taxon>Micrococcales</taxon>
        <taxon>Microbacteriaceae</taxon>
        <taxon>Rathayibacter</taxon>
    </lineage>
</organism>
<name>A0A0C5BF89_9MICO</name>